<feature type="transmembrane region" description="Helical" evidence="10">
    <location>
        <begin position="42"/>
        <end position="62"/>
    </location>
</feature>
<evidence type="ECO:0000256" key="5">
    <source>
        <dbReference type="ARBA" id="ARBA00022741"/>
    </source>
</evidence>
<keyword evidence="10" id="KW-0472">Membrane</keyword>
<gene>
    <name evidence="12" type="ORF">GCM10017600_59600</name>
</gene>
<evidence type="ECO:0000313" key="13">
    <source>
        <dbReference type="Proteomes" id="UP001143474"/>
    </source>
</evidence>
<evidence type="ECO:0000256" key="3">
    <source>
        <dbReference type="ARBA" id="ARBA00022553"/>
    </source>
</evidence>
<dbReference type="Pfam" id="PF02518">
    <property type="entry name" value="HATPase_c"/>
    <property type="match status" value="1"/>
</dbReference>
<evidence type="ECO:0000256" key="9">
    <source>
        <dbReference type="SAM" id="Coils"/>
    </source>
</evidence>
<feature type="domain" description="Histidine kinase/HSP90-like ATPase" evidence="11">
    <location>
        <begin position="295"/>
        <end position="391"/>
    </location>
</feature>
<keyword evidence="10" id="KW-0812">Transmembrane</keyword>
<comment type="catalytic activity">
    <reaction evidence="1">
        <text>ATP + protein L-histidine = ADP + protein N-phospho-L-histidine.</text>
        <dbReference type="EC" id="2.7.13.3"/>
    </reaction>
</comment>
<dbReference type="GO" id="GO:0046983">
    <property type="term" value="F:protein dimerization activity"/>
    <property type="evidence" value="ECO:0007669"/>
    <property type="project" value="InterPro"/>
</dbReference>
<keyword evidence="4" id="KW-0808">Transferase</keyword>
<dbReference type="GO" id="GO:0005524">
    <property type="term" value="F:ATP binding"/>
    <property type="evidence" value="ECO:0007669"/>
    <property type="project" value="UniProtKB-KW"/>
</dbReference>
<dbReference type="InterPro" id="IPR011712">
    <property type="entry name" value="Sig_transdc_His_kin_sub3_dim/P"/>
</dbReference>
<comment type="caution">
    <text evidence="12">The sequence shown here is derived from an EMBL/GenBank/DDBJ whole genome shotgun (WGS) entry which is preliminary data.</text>
</comment>
<dbReference type="PANTHER" id="PTHR24421:SF10">
    <property type="entry name" value="NITRATE_NITRITE SENSOR PROTEIN NARQ"/>
    <property type="match status" value="1"/>
</dbReference>
<feature type="transmembrane region" description="Helical" evidence="10">
    <location>
        <begin position="69"/>
        <end position="91"/>
    </location>
</feature>
<dbReference type="CDD" id="cd16917">
    <property type="entry name" value="HATPase_UhpB-NarQ-NarX-like"/>
    <property type="match status" value="1"/>
</dbReference>
<dbReference type="InterPro" id="IPR003594">
    <property type="entry name" value="HATPase_dom"/>
</dbReference>
<keyword evidence="13" id="KW-1185">Reference proteome</keyword>
<dbReference type="SUPFAM" id="SSF55874">
    <property type="entry name" value="ATPase domain of HSP90 chaperone/DNA topoisomerase II/histidine kinase"/>
    <property type="match status" value="1"/>
</dbReference>
<organism evidence="12 13">
    <name type="scientific">Streptosporangium carneum</name>
    <dbReference type="NCBI Taxonomy" id="47481"/>
    <lineage>
        <taxon>Bacteria</taxon>
        <taxon>Bacillati</taxon>
        <taxon>Actinomycetota</taxon>
        <taxon>Actinomycetes</taxon>
        <taxon>Streptosporangiales</taxon>
        <taxon>Streptosporangiaceae</taxon>
        <taxon>Streptosporangium</taxon>
    </lineage>
</organism>
<dbReference type="Gene3D" id="3.30.565.10">
    <property type="entry name" value="Histidine kinase-like ATPase, C-terminal domain"/>
    <property type="match status" value="1"/>
</dbReference>
<reference evidence="12" key="1">
    <citation type="journal article" date="2014" name="Int. J. Syst. Evol. Microbiol.">
        <title>Complete genome sequence of Corynebacterium casei LMG S-19264T (=DSM 44701T), isolated from a smear-ripened cheese.</title>
        <authorList>
            <consortium name="US DOE Joint Genome Institute (JGI-PGF)"/>
            <person name="Walter F."/>
            <person name="Albersmeier A."/>
            <person name="Kalinowski J."/>
            <person name="Ruckert C."/>
        </authorList>
    </citation>
    <scope>NUCLEOTIDE SEQUENCE</scope>
    <source>
        <strain evidence="12">VKM Ac-2007</strain>
    </source>
</reference>
<dbReference type="Pfam" id="PF07730">
    <property type="entry name" value="HisKA_3"/>
    <property type="match status" value="1"/>
</dbReference>
<protein>
    <recommendedName>
        <fullName evidence="2">histidine kinase</fullName>
        <ecNumber evidence="2">2.7.13.3</ecNumber>
    </recommendedName>
</protein>
<keyword evidence="7" id="KW-0067">ATP-binding</keyword>
<dbReference type="GO" id="GO:0000155">
    <property type="term" value="F:phosphorelay sensor kinase activity"/>
    <property type="evidence" value="ECO:0007669"/>
    <property type="project" value="InterPro"/>
</dbReference>
<dbReference type="AlphaFoldDB" id="A0A9W6MFY8"/>
<sequence length="398" mass="40928">MTATPPHRVSARVTVTLLVVAAAVFAALDLALYRAGQRTSGAYGPAAGLAAALLVDLCLPFAHRFPRAVAAVTIAVSAAVALARAVAPGLLSPQGPPLPGAVPMCTPVVVWFLAHRLSRRDALAGTAALAVLAAHPWTPGWQAVGSGLSATVLPAVLGLYVRARADLVASLRERAETAERERHLLAEHAKAAERERLAAEMHDVVTHHVTEIVLAAGALKISAPDTAVRSAAEQIREAGARTLTELRDLIGVLSRGDQAPPRQTAEPADLADAVRSTGEPVALHVSGDPAGISPAVARAARRVLQESLTNARKHAPGARVEVDIGYGRDSVSVAVRNDRPARPADPSLAASGSGLGLDGLRRRVTLLGGSFTAGPHPGGGFAVSATLPAAVPTERDSE</sequence>
<dbReference type="EC" id="2.7.13.3" evidence="2"/>
<dbReference type="InterPro" id="IPR050482">
    <property type="entry name" value="Sensor_HK_TwoCompSys"/>
</dbReference>
<dbReference type="SMART" id="SM00387">
    <property type="entry name" value="HATPase_c"/>
    <property type="match status" value="1"/>
</dbReference>
<keyword evidence="6 12" id="KW-0418">Kinase</keyword>
<keyword evidence="5" id="KW-0547">Nucleotide-binding</keyword>
<proteinExistence type="predicted"/>
<evidence type="ECO:0000256" key="8">
    <source>
        <dbReference type="ARBA" id="ARBA00023012"/>
    </source>
</evidence>
<accession>A0A9W6MFY8</accession>
<evidence type="ECO:0000256" key="10">
    <source>
        <dbReference type="SAM" id="Phobius"/>
    </source>
</evidence>
<evidence type="ECO:0000256" key="2">
    <source>
        <dbReference type="ARBA" id="ARBA00012438"/>
    </source>
</evidence>
<keyword evidence="10" id="KW-1133">Transmembrane helix</keyword>
<dbReference type="InterPro" id="IPR036890">
    <property type="entry name" value="HATPase_C_sf"/>
</dbReference>
<dbReference type="RefSeq" id="WP_271220878.1">
    <property type="nucleotide sequence ID" value="NZ_BAAAVD010000037.1"/>
</dbReference>
<dbReference type="Gene3D" id="1.20.5.1930">
    <property type="match status" value="1"/>
</dbReference>
<keyword evidence="8" id="KW-0902">Two-component regulatory system</keyword>
<evidence type="ECO:0000313" key="12">
    <source>
        <dbReference type="EMBL" id="GLK12550.1"/>
    </source>
</evidence>
<dbReference type="EMBL" id="BSEV01000017">
    <property type="protein sequence ID" value="GLK12550.1"/>
    <property type="molecule type" value="Genomic_DNA"/>
</dbReference>
<evidence type="ECO:0000256" key="4">
    <source>
        <dbReference type="ARBA" id="ARBA00022679"/>
    </source>
</evidence>
<dbReference type="Proteomes" id="UP001143474">
    <property type="component" value="Unassembled WGS sequence"/>
</dbReference>
<dbReference type="PANTHER" id="PTHR24421">
    <property type="entry name" value="NITRATE/NITRITE SENSOR PROTEIN NARX-RELATED"/>
    <property type="match status" value="1"/>
</dbReference>
<keyword evidence="9" id="KW-0175">Coiled coil</keyword>
<name>A0A9W6MFY8_9ACTN</name>
<evidence type="ECO:0000256" key="6">
    <source>
        <dbReference type="ARBA" id="ARBA00022777"/>
    </source>
</evidence>
<feature type="coiled-coil region" evidence="9">
    <location>
        <begin position="168"/>
        <end position="195"/>
    </location>
</feature>
<evidence type="ECO:0000256" key="1">
    <source>
        <dbReference type="ARBA" id="ARBA00000085"/>
    </source>
</evidence>
<evidence type="ECO:0000256" key="7">
    <source>
        <dbReference type="ARBA" id="ARBA00022840"/>
    </source>
</evidence>
<reference evidence="12" key="2">
    <citation type="submission" date="2023-01" db="EMBL/GenBank/DDBJ databases">
        <authorList>
            <person name="Sun Q."/>
            <person name="Evtushenko L."/>
        </authorList>
    </citation>
    <scope>NUCLEOTIDE SEQUENCE</scope>
    <source>
        <strain evidence="12">VKM Ac-2007</strain>
    </source>
</reference>
<evidence type="ECO:0000259" key="11">
    <source>
        <dbReference type="SMART" id="SM00387"/>
    </source>
</evidence>
<dbReference type="GO" id="GO:0016020">
    <property type="term" value="C:membrane"/>
    <property type="evidence" value="ECO:0007669"/>
    <property type="project" value="InterPro"/>
</dbReference>
<keyword evidence="3" id="KW-0597">Phosphoprotein</keyword>